<comment type="subcellular location">
    <subcellularLocation>
        <location evidence="4">Nucleus</location>
    </subcellularLocation>
</comment>
<dbReference type="PROSITE" id="PS50600">
    <property type="entry name" value="ULP_PROTEASE"/>
    <property type="match status" value="1"/>
</dbReference>
<dbReference type="PANTHER" id="PTHR12243:SF67">
    <property type="entry name" value="COREPRESSOR OF PANGOLIN, ISOFORM A-RELATED"/>
    <property type="match status" value="1"/>
</dbReference>
<dbReference type="GO" id="GO:0008234">
    <property type="term" value="F:cysteine-type peptidase activity"/>
    <property type="evidence" value="ECO:0007669"/>
    <property type="project" value="InterPro"/>
</dbReference>
<dbReference type="InterPro" id="IPR003653">
    <property type="entry name" value="Peptidase_C48_C"/>
</dbReference>
<dbReference type="AlphaFoldDB" id="A0AAE1I3C0"/>
<dbReference type="Gene3D" id="3.40.395.10">
    <property type="entry name" value="Adenoviral Proteinase, Chain A"/>
    <property type="match status" value="1"/>
</dbReference>
<reference evidence="9" key="2">
    <citation type="journal article" date="2023" name="BMC Genomics">
        <title>Pest status, molecular evolution, and epigenetic factors derived from the genome assembly of Frankliniella fusca, a thysanopteran phytovirus vector.</title>
        <authorList>
            <person name="Catto M.A."/>
            <person name="Labadie P.E."/>
            <person name="Jacobson A.L."/>
            <person name="Kennedy G.G."/>
            <person name="Srinivasan R."/>
            <person name="Hunt B.G."/>
        </authorList>
    </citation>
    <scope>NUCLEOTIDE SEQUENCE</scope>
    <source>
        <strain evidence="9">PL_HMW_Pooled</strain>
    </source>
</reference>
<gene>
    <name evidence="9" type="ORF">KUF71_002667</name>
</gene>
<feature type="domain" description="MADF" evidence="7">
    <location>
        <begin position="19"/>
        <end position="112"/>
    </location>
</feature>
<dbReference type="InterPro" id="IPR038765">
    <property type="entry name" value="Papain-like_cys_pep_sf"/>
</dbReference>
<organism evidence="9 10">
    <name type="scientific">Frankliniella fusca</name>
    <dbReference type="NCBI Taxonomy" id="407009"/>
    <lineage>
        <taxon>Eukaryota</taxon>
        <taxon>Metazoa</taxon>
        <taxon>Ecdysozoa</taxon>
        <taxon>Arthropoda</taxon>
        <taxon>Hexapoda</taxon>
        <taxon>Insecta</taxon>
        <taxon>Pterygota</taxon>
        <taxon>Neoptera</taxon>
        <taxon>Paraneoptera</taxon>
        <taxon>Thysanoptera</taxon>
        <taxon>Terebrantia</taxon>
        <taxon>Thripoidea</taxon>
        <taxon>Thripidae</taxon>
        <taxon>Frankliniella</taxon>
    </lineage>
</organism>
<keyword evidence="2 9" id="KW-0645">Protease</keyword>
<evidence type="ECO:0000259" key="7">
    <source>
        <dbReference type="PROSITE" id="PS51029"/>
    </source>
</evidence>
<comment type="caution">
    <text evidence="9">The sequence shown here is derived from an EMBL/GenBank/DDBJ whole genome shotgun (WGS) entry which is preliminary data.</text>
</comment>
<dbReference type="Pfam" id="PF10545">
    <property type="entry name" value="MADF_DNA_bdg"/>
    <property type="match status" value="1"/>
</dbReference>
<dbReference type="GO" id="GO:0003677">
    <property type="term" value="F:DNA binding"/>
    <property type="evidence" value="ECO:0007669"/>
    <property type="project" value="InterPro"/>
</dbReference>
<evidence type="ECO:0000313" key="9">
    <source>
        <dbReference type="EMBL" id="KAK3932697.1"/>
    </source>
</evidence>
<feature type="region of interest" description="Disordered" evidence="5">
    <location>
        <begin position="127"/>
        <end position="170"/>
    </location>
</feature>
<dbReference type="Pfam" id="PF02902">
    <property type="entry name" value="Peptidase_C48"/>
    <property type="match status" value="1"/>
</dbReference>
<protein>
    <submittedName>
        <fullName evidence="9">Sentrin-specific protease 2</fullName>
    </submittedName>
</protein>
<dbReference type="EMBL" id="JAHWGI010001439">
    <property type="protein sequence ID" value="KAK3932697.1"/>
    <property type="molecule type" value="Genomic_DNA"/>
</dbReference>
<feature type="domain" description="Ubiquitin-like protease family profile" evidence="6">
    <location>
        <begin position="460"/>
        <end position="607"/>
    </location>
</feature>
<evidence type="ECO:0000313" key="10">
    <source>
        <dbReference type="Proteomes" id="UP001219518"/>
    </source>
</evidence>
<dbReference type="Proteomes" id="UP001219518">
    <property type="component" value="Unassembled WGS sequence"/>
</dbReference>
<dbReference type="PROSITE" id="PS51029">
    <property type="entry name" value="MADF"/>
    <property type="match status" value="1"/>
</dbReference>
<dbReference type="PROSITE" id="PS51031">
    <property type="entry name" value="BESS"/>
    <property type="match status" value="1"/>
</dbReference>
<proteinExistence type="inferred from homology"/>
<evidence type="ECO:0000256" key="5">
    <source>
        <dbReference type="SAM" id="MobiDB-lite"/>
    </source>
</evidence>
<comment type="similarity">
    <text evidence="1">Belongs to the peptidase C48 family.</text>
</comment>
<dbReference type="SMART" id="SM00595">
    <property type="entry name" value="MADF"/>
    <property type="match status" value="1"/>
</dbReference>
<name>A0AAE1I3C0_9NEOP</name>
<keyword evidence="4" id="KW-0539">Nucleus</keyword>
<feature type="compositionally biased region" description="Acidic residues" evidence="5">
    <location>
        <begin position="136"/>
        <end position="152"/>
    </location>
</feature>
<accession>A0AAE1I3C0</accession>
<keyword evidence="10" id="KW-1185">Reference proteome</keyword>
<dbReference type="InterPro" id="IPR006578">
    <property type="entry name" value="MADF-dom"/>
</dbReference>
<dbReference type="GO" id="GO:0005634">
    <property type="term" value="C:nucleus"/>
    <property type="evidence" value="ECO:0007669"/>
    <property type="project" value="UniProtKB-SubCell"/>
</dbReference>
<dbReference type="PANTHER" id="PTHR12243">
    <property type="entry name" value="MADF DOMAIN TRANSCRIPTION FACTOR"/>
    <property type="match status" value="1"/>
</dbReference>
<evidence type="ECO:0000259" key="8">
    <source>
        <dbReference type="PROSITE" id="PS51031"/>
    </source>
</evidence>
<dbReference type="InterPro" id="IPR039353">
    <property type="entry name" value="TF_Adf1"/>
</dbReference>
<reference evidence="9" key="1">
    <citation type="submission" date="2021-07" db="EMBL/GenBank/DDBJ databases">
        <authorList>
            <person name="Catto M.A."/>
            <person name="Jacobson A."/>
            <person name="Kennedy G."/>
            <person name="Labadie P."/>
            <person name="Hunt B.G."/>
            <person name="Srinivasan R."/>
        </authorList>
    </citation>
    <scope>NUCLEOTIDE SEQUENCE</scope>
    <source>
        <strain evidence="9">PL_HMW_Pooled</strain>
        <tissue evidence="9">Head</tissue>
    </source>
</reference>
<dbReference type="SUPFAM" id="SSF54001">
    <property type="entry name" value="Cysteine proteinases"/>
    <property type="match status" value="1"/>
</dbReference>
<dbReference type="GO" id="GO:0006357">
    <property type="term" value="P:regulation of transcription by RNA polymerase II"/>
    <property type="evidence" value="ECO:0007669"/>
    <property type="project" value="TreeGrafter"/>
</dbReference>
<keyword evidence="3" id="KW-0378">Hydrolase</keyword>
<evidence type="ECO:0000256" key="1">
    <source>
        <dbReference type="ARBA" id="ARBA00005234"/>
    </source>
</evidence>
<evidence type="ECO:0000256" key="2">
    <source>
        <dbReference type="ARBA" id="ARBA00022670"/>
    </source>
</evidence>
<dbReference type="GO" id="GO:0005667">
    <property type="term" value="C:transcription regulator complex"/>
    <property type="evidence" value="ECO:0007669"/>
    <property type="project" value="TreeGrafter"/>
</dbReference>
<sequence length="607" mass="68902">MQRPKREVRAPQSYMTNELLIAAVRERPALWDDNLVEYRDRDLKKRLWQQIANLFTGGSPNDCQKSWENLRRSLANSRNNFAKKYGVSGSAGREYKPYKYELLMSFLDGFHGRDIMDGNLDGGDCDAGNNVNNDFEAGEDDESEEHDEDDEHDGSATDFEGGGEIGSHTTDLYEGSFSETVLEGKVSGIKVLCSTSKKAPLQDLSNKIRNHPSNCASRKFFISPPSAYKLKPLSELDSPEGKRARMMSPFISPSYNLLGKENLKPKEIRQKSQTISLLDSPNVKKILPSKTMKKAVVQKTVELKVPIEGQQARKDRLKMDKQKRIADNRSDLVQKLAIEVEKAEKSKEQQNDGFRDVASNSVDDLILRELLKEEDSVSLFLGSLRDCAKRLPPNMFRTFQIQVLQLLTDLEQKSKVQEKVQLSGIESDQDLFTLSEKMLKEVEAAWDVHADSQCIVIGEYCLYGRDLHTLRDGGLLNDQIVNSYFHLVAARGFHGKSIDTYFSQNLGKKPLDELKEWASNLKQYSYLLVPVHHPTNHWAMIFVNVNCTSLHYLDSMGGDCQDGLVKLKEFLVEETGIYDWHIEQSKNIPRQLNSTDCGVFVCMYANF</sequence>
<evidence type="ECO:0000256" key="3">
    <source>
        <dbReference type="ARBA" id="ARBA00022801"/>
    </source>
</evidence>
<feature type="domain" description="BESS" evidence="8">
    <location>
        <begin position="374"/>
        <end position="413"/>
    </location>
</feature>
<dbReference type="GO" id="GO:0006508">
    <property type="term" value="P:proteolysis"/>
    <property type="evidence" value="ECO:0007669"/>
    <property type="project" value="UniProtKB-KW"/>
</dbReference>
<evidence type="ECO:0000259" key="6">
    <source>
        <dbReference type="PROSITE" id="PS50600"/>
    </source>
</evidence>
<evidence type="ECO:0000256" key="4">
    <source>
        <dbReference type="PROSITE-ProRule" id="PRU00371"/>
    </source>
</evidence>
<dbReference type="InterPro" id="IPR004210">
    <property type="entry name" value="BESS_motif"/>
</dbReference>